<name>A0A9Q3D0A4_9BASI</name>
<dbReference type="Proteomes" id="UP000765509">
    <property type="component" value="Unassembled WGS sequence"/>
</dbReference>
<organism evidence="1 2">
    <name type="scientific">Austropuccinia psidii MF-1</name>
    <dbReference type="NCBI Taxonomy" id="1389203"/>
    <lineage>
        <taxon>Eukaryota</taxon>
        <taxon>Fungi</taxon>
        <taxon>Dikarya</taxon>
        <taxon>Basidiomycota</taxon>
        <taxon>Pucciniomycotina</taxon>
        <taxon>Pucciniomycetes</taxon>
        <taxon>Pucciniales</taxon>
        <taxon>Sphaerophragmiaceae</taxon>
        <taxon>Austropuccinia</taxon>
    </lineage>
</organism>
<keyword evidence="2" id="KW-1185">Reference proteome</keyword>
<accession>A0A9Q3D0A4</accession>
<gene>
    <name evidence="1" type="ORF">O181_031252</name>
</gene>
<protein>
    <submittedName>
        <fullName evidence="1">Uncharacterized protein</fullName>
    </submittedName>
</protein>
<dbReference type="AlphaFoldDB" id="A0A9Q3D0A4"/>
<evidence type="ECO:0000313" key="2">
    <source>
        <dbReference type="Proteomes" id="UP000765509"/>
    </source>
</evidence>
<comment type="caution">
    <text evidence="1">The sequence shown here is derived from an EMBL/GenBank/DDBJ whole genome shotgun (WGS) entry which is preliminary data.</text>
</comment>
<proteinExistence type="predicted"/>
<sequence>MFGPPTIGSHLALWRGEEEADGHKNACVHANGATGDSEGYRWMRRRKQMRNCSDQFDAIQYGQWQKRLPPRSPSVVFADAFKIQIAGSINPSTQAGNHSISITLFEDLGCIANKPSEQKTKSTFHPTNMKNASPFAANLGESILISKPLRLVLSIQKSLSLHNALRRGTSQASLEP</sequence>
<evidence type="ECO:0000313" key="1">
    <source>
        <dbReference type="EMBL" id="MBW0491537.1"/>
    </source>
</evidence>
<dbReference type="EMBL" id="AVOT02011131">
    <property type="protein sequence ID" value="MBW0491537.1"/>
    <property type="molecule type" value="Genomic_DNA"/>
</dbReference>
<reference evidence="1" key="1">
    <citation type="submission" date="2021-03" db="EMBL/GenBank/DDBJ databases">
        <title>Draft genome sequence of rust myrtle Austropuccinia psidii MF-1, a brazilian biotype.</title>
        <authorList>
            <person name="Quecine M.C."/>
            <person name="Pachon D.M.R."/>
            <person name="Bonatelli M.L."/>
            <person name="Correr F.H."/>
            <person name="Franceschini L.M."/>
            <person name="Leite T.F."/>
            <person name="Margarido G.R.A."/>
            <person name="Almeida C.A."/>
            <person name="Ferrarezi J.A."/>
            <person name="Labate C.A."/>
        </authorList>
    </citation>
    <scope>NUCLEOTIDE SEQUENCE</scope>
    <source>
        <strain evidence="1">MF-1</strain>
    </source>
</reference>